<feature type="transmembrane region" description="Helical" evidence="1">
    <location>
        <begin position="68"/>
        <end position="87"/>
    </location>
</feature>
<name>A0A6J4L775_9BACT</name>
<evidence type="ECO:0000256" key="1">
    <source>
        <dbReference type="SAM" id="Phobius"/>
    </source>
</evidence>
<dbReference type="EC" id="4.2.1.-" evidence="2"/>
<dbReference type="Pfam" id="PF07284">
    <property type="entry name" value="BCHF"/>
    <property type="match status" value="1"/>
</dbReference>
<feature type="transmembrane region" description="Helical" evidence="1">
    <location>
        <begin position="136"/>
        <end position="156"/>
    </location>
</feature>
<dbReference type="AlphaFoldDB" id="A0A6J4L775"/>
<dbReference type="GO" id="GO:0019685">
    <property type="term" value="P:photosynthesis, dark reaction"/>
    <property type="evidence" value="ECO:0007669"/>
    <property type="project" value="InterPro"/>
</dbReference>
<organism evidence="2">
    <name type="scientific">uncultured Gemmatimonadaceae bacterium</name>
    <dbReference type="NCBI Taxonomy" id="246130"/>
    <lineage>
        <taxon>Bacteria</taxon>
        <taxon>Pseudomonadati</taxon>
        <taxon>Gemmatimonadota</taxon>
        <taxon>Gemmatimonadia</taxon>
        <taxon>Gemmatimonadales</taxon>
        <taxon>Gemmatimonadaceae</taxon>
        <taxon>environmental samples</taxon>
    </lineage>
</organism>
<dbReference type="GO" id="GO:0016836">
    <property type="term" value="F:hydro-lyase activity"/>
    <property type="evidence" value="ECO:0007669"/>
    <property type="project" value="InterPro"/>
</dbReference>
<dbReference type="EMBL" id="CADCTX010000511">
    <property type="protein sequence ID" value="CAA9324660.1"/>
    <property type="molecule type" value="Genomic_DNA"/>
</dbReference>
<keyword evidence="1" id="KW-1133">Transmembrane helix</keyword>
<gene>
    <name evidence="2" type="ORF">AVDCRST_MAG40-1633</name>
</gene>
<dbReference type="InterPro" id="IPR009905">
    <property type="entry name" value="BCHF"/>
</dbReference>
<sequence length="182" mass="19747">MARSVPPRSTLAAAPPAARPLYTAEERRRRDASRWTLVQGVLAPLQFLVFAVSAVLVVRFLLTGQGLAAANISVVVKTIALYAIMYTGALWEHDVYGRYLFAPAFYWEDMVSMVVIALHTAYLYALATDALAPRPLMFLALAAYATYVVNAAQFVLKLRAARRAAPDAPRGALVAAAHAELA</sequence>
<reference evidence="2" key="1">
    <citation type="submission" date="2020-02" db="EMBL/GenBank/DDBJ databases">
        <authorList>
            <person name="Meier V. D."/>
        </authorList>
    </citation>
    <scope>NUCLEOTIDE SEQUENCE</scope>
    <source>
        <strain evidence="2">AVDCRST_MAG40</strain>
    </source>
</reference>
<proteinExistence type="predicted"/>
<protein>
    <submittedName>
        <fullName evidence="2">2-vinyl bacteriochlorophyllide hydratase BchF</fullName>
        <ecNumber evidence="2">4.2.1.-</ecNumber>
    </submittedName>
</protein>
<dbReference type="NCBIfam" id="TIGR02020">
    <property type="entry name" value="BchF"/>
    <property type="match status" value="1"/>
</dbReference>
<accession>A0A6J4L775</accession>
<keyword evidence="1" id="KW-0812">Transmembrane</keyword>
<evidence type="ECO:0000313" key="2">
    <source>
        <dbReference type="EMBL" id="CAA9324660.1"/>
    </source>
</evidence>
<keyword evidence="2" id="KW-0456">Lyase</keyword>
<feature type="transmembrane region" description="Helical" evidence="1">
    <location>
        <begin position="99"/>
        <end position="124"/>
    </location>
</feature>
<dbReference type="GO" id="GO:0030494">
    <property type="term" value="P:bacteriochlorophyll biosynthetic process"/>
    <property type="evidence" value="ECO:0007669"/>
    <property type="project" value="InterPro"/>
</dbReference>
<keyword evidence="1" id="KW-0472">Membrane</keyword>
<feature type="transmembrane region" description="Helical" evidence="1">
    <location>
        <begin position="37"/>
        <end position="62"/>
    </location>
</feature>